<dbReference type="AlphaFoldDB" id="B0R8Z1"/>
<dbReference type="KEGG" id="hsl:OE_7222R"/>
<keyword evidence="1" id="KW-0614">Plasmid</keyword>
<dbReference type="EnsemblBacteria" id="CAP15182">
    <property type="protein sequence ID" value="CAP15182"/>
    <property type="gene ID" value="OE_7222R"/>
</dbReference>
<protein>
    <submittedName>
        <fullName evidence="1">Uncharacterized protein</fullName>
    </submittedName>
</protein>
<dbReference type="Proteomes" id="UP000001321">
    <property type="component" value="Plasmid PHS1"/>
</dbReference>
<accession>B0R8Z1</accession>
<evidence type="ECO:0000313" key="2">
    <source>
        <dbReference type="Proteomes" id="UP000001321"/>
    </source>
</evidence>
<proteinExistence type="predicted"/>
<sequence length="160" mass="17237">MEHYPIIVSSIRAASENKLRETVQAVTFVGDGPEDVQPEDITASDLTVMIREVFQNDRPEYVDYLSTVAIRERMSVYSTGEDASVDHGAVVVLTDIPVPTFSTDQTDDIDVTVTVKQVREAEAAVCPGCGADLRGTFTVSSGCADCGFHPDGDAAARYDS</sequence>
<dbReference type="GeneID" id="31819107"/>
<geneLocation type="plasmid" evidence="1 2">
    <name>PHS1</name>
</geneLocation>
<reference evidence="1 2" key="1">
    <citation type="journal article" date="2008" name="Genomics">
        <title>Evolution in the laboratory: the genome of Halobacterium salinarum strain R1 compared to that of strain NRC-1.</title>
        <authorList>
            <person name="Pfeiffer F."/>
            <person name="Schuster S.C."/>
            <person name="Broicher A."/>
            <person name="Falb M."/>
            <person name="Palm P."/>
            <person name="Rodewald K."/>
            <person name="Ruepp A."/>
            <person name="Soppa J."/>
            <person name="Tittor J."/>
            <person name="Oesterhelt D."/>
        </authorList>
    </citation>
    <scope>NUCLEOTIDE SEQUENCE [LARGE SCALE GENOMIC DNA]</scope>
    <source>
        <strain evidence="2">ATCC 29341 / DSM 671 / R1</strain>
        <plasmid evidence="2">Plasmid PHS1</plasmid>
    </source>
</reference>
<evidence type="ECO:0000313" key="1">
    <source>
        <dbReference type="EMBL" id="CAP15182.1"/>
    </source>
</evidence>
<name>B0R8Z1_HALS3</name>
<dbReference type="EMBL" id="AM774416">
    <property type="protein sequence ID" value="CAP15182.1"/>
    <property type="molecule type" value="Genomic_DNA"/>
</dbReference>
<gene>
    <name evidence="1" type="ordered locus">OE_7222R</name>
</gene>
<dbReference type="RefSeq" id="WP_012289593.1">
    <property type="nucleotide sequence ID" value="NC_010366.1"/>
</dbReference>
<organism evidence="1 2">
    <name type="scientific">Halobacterium salinarum (strain ATCC 29341 / DSM 671 / R1)</name>
    <dbReference type="NCBI Taxonomy" id="478009"/>
    <lineage>
        <taxon>Archaea</taxon>
        <taxon>Methanobacteriati</taxon>
        <taxon>Methanobacteriota</taxon>
        <taxon>Stenosarchaea group</taxon>
        <taxon>Halobacteria</taxon>
        <taxon>Halobacteriales</taxon>
        <taxon>Halobacteriaceae</taxon>
        <taxon>Halobacterium</taxon>
        <taxon>Halobacterium salinarum NRC-34001</taxon>
    </lineage>
</organism>
<dbReference type="HOGENOM" id="CLU_1648273_0_0_2"/>